<dbReference type="PROSITE" id="PS51420">
    <property type="entry name" value="RHO"/>
    <property type="match status" value="1"/>
</dbReference>
<dbReference type="GO" id="GO:0005525">
    <property type="term" value="F:GTP binding"/>
    <property type="evidence" value="ECO:0007669"/>
    <property type="project" value="UniProtKB-KW"/>
</dbReference>
<evidence type="ECO:0000256" key="3">
    <source>
        <dbReference type="ARBA" id="ARBA00022741"/>
    </source>
</evidence>
<dbReference type="PRINTS" id="PR00449">
    <property type="entry name" value="RASTRNSFRMNG"/>
</dbReference>
<reference evidence="7" key="2">
    <citation type="submission" date="2015-01" db="EMBL/GenBank/DDBJ databases">
        <title>Evolutionary Origins and Diversification of the Mycorrhizal Mutualists.</title>
        <authorList>
            <consortium name="DOE Joint Genome Institute"/>
            <consortium name="Mycorrhizal Genomics Consortium"/>
            <person name="Kohler A."/>
            <person name="Kuo A."/>
            <person name="Nagy L.G."/>
            <person name="Floudas D."/>
            <person name="Copeland A."/>
            <person name="Barry K.W."/>
            <person name="Cichocki N."/>
            <person name="Veneault-Fourrey C."/>
            <person name="LaButti K."/>
            <person name="Lindquist E.A."/>
            <person name="Lipzen A."/>
            <person name="Lundell T."/>
            <person name="Morin E."/>
            <person name="Murat C."/>
            <person name="Riley R."/>
            <person name="Ohm R."/>
            <person name="Sun H."/>
            <person name="Tunlid A."/>
            <person name="Henrissat B."/>
            <person name="Grigoriev I.V."/>
            <person name="Hibbett D.S."/>
            <person name="Martin F."/>
        </authorList>
    </citation>
    <scope>NUCLEOTIDE SEQUENCE [LARGE SCALE GENOMIC DNA]</scope>
    <source>
        <strain evidence="7">MAFF 305830</strain>
    </source>
</reference>
<keyword evidence="7" id="KW-1185">Reference proteome</keyword>
<dbReference type="EMBL" id="KN824600">
    <property type="protein sequence ID" value="KIM19617.1"/>
    <property type="molecule type" value="Genomic_DNA"/>
</dbReference>
<dbReference type="InterPro" id="IPR005225">
    <property type="entry name" value="Small_GTP-bd"/>
</dbReference>
<dbReference type="CDD" id="cd00157">
    <property type="entry name" value="Rho"/>
    <property type="match status" value="1"/>
</dbReference>
<dbReference type="PROSITE" id="PS51419">
    <property type="entry name" value="RAB"/>
    <property type="match status" value="1"/>
</dbReference>
<dbReference type="GO" id="GO:0003924">
    <property type="term" value="F:GTPase activity"/>
    <property type="evidence" value="ECO:0007669"/>
    <property type="project" value="InterPro"/>
</dbReference>
<dbReference type="SMART" id="SM00174">
    <property type="entry name" value="RHO"/>
    <property type="match status" value="1"/>
</dbReference>
<keyword evidence="4" id="KW-0342">GTP-binding</keyword>
<evidence type="ECO:0000256" key="4">
    <source>
        <dbReference type="ARBA" id="ARBA00023134"/>
    </source>
</evidence>
<dbReference type="Pfam" id="PF00071">
    <property type="entry name" value="Ras"/>
    <property type="match status" value="1"/>
</dbReference>
<gene>
    <name evidence="6" type="ORF">M408DRAFT_197635</name>
</gene>
<evidence type="ECO:0000256" key="5">
    <source>
        <dbReference type="ARBA" id="ARBA00023136"/>
    </source>
</evidence>
<sequence length="195" mass="21754">MKVLRRKVVVVGDSGVGKTCMLAFIAQKVFNYENLPFNGNYTEEIVINGKMVHLRFWDTLGGEMYDRSRPLRYFRSGIILICFAIDNRESFLNITRRWCPEIMAFCSVPKVPILLIGCKADLRDNANGNETSSPKKLVTSEEGNAAAAAIGAIKYMECSAVTGKDTRDVLMQVAQIAGSWNPQLARLHLGTCRPF</sequence>
<dbReference type="PANTHER" id="PTHR24072">
    <property type="entry name" value="RHO FAMILY GTPASE"/>
    <property type="match status" value="1"/>
</dbReference>
<organism evidence="6 7">
    <name type="scientific">Serendipita vermifera MAFF 305830</name>
    <dbReference type="NCBI Taxonomy" id="933852"/>
    <lineage>
        <taxon>Eukaryota</taxon>
        <taxon>Fungi</taxon>
        <taxon>Dikarya</taxon>
        <taxon>Basidiomycota</taxon>
        <taxon>Agaricomycotina</taxon>
        <taxon>Agaricomycetes</taxon>
        <taxon>Sebacinales</taxon>
        <taxon>Serendipitaceae</taxon>
        <taxon>Serendipita</taxon>
    </lineage>
</organism>
<dbReference type="OrthoDB" id="8830751at2759"/>
<keyword evidence="3" id="KW-0547">Nucleotide-binding</keyword>
<dbReference type="Gene3D" id="3.40.50.300">
    <property type="entry name" value="P-loop containing nucleotide triphosphate hydrolases"/>
    <property type="match status" value="1"/>
</dbReference>
<dbReference type="NCBIfam" id="TIGR00231">
    <property type="entry name" value="small_GTP"/>
    <property type="match status" value="1"/>
</dbReference>
<dbReference type="FunFam" id="3.40.50.300:FF:002060">
    <property type="entry name" value="Rho family GTPase"/>
    <property type="match status" value="1"/>
</dbReference>
<dbReference type="SMART" id="SM00173">
    <property type="entry name" value="RAS"/>
    <property type="match status" value="1"/>
</dbReference>
<dbReference type="STRING" id="933852.A0A0C2WPS2"/>
<dbReference type="GO" id="GO:0007264">
    <property type="term" value="P:small GTPase-mediated signal transduction"/>
    <property type="evidence" value="ECO:0007669"/>
    <property type="project" value="InterPro"/>
</dbReference>
<dbReference type="InterPro" id="IPR003578">
    <property type="entry name" value="Small_GTPase_Rho"/>
</dbReference>
<dbReference type="SMART" id="SM00175">
    <property type="entry name" value="RAB"/>
    <property type="match status" value="1"/>
</dbReference>
<proteinExistence type="predicted"/>
<dbReference type="InterPro" id="IPR027417">
    <property type="entry name" value="P-loop_NTPase"/>
</dbReference>
<evidence type="ECO:0000256" key="1">
    <source>
        <dbReference type="ARBA" id="ARBA00004370"/>
    </source>
</evidence>
<keyword evidence="5" id="KW-0472">Membrane</keyword>
<name>A0A0C2WPS2_SERVB</name>
<reference evidence="6 7" key="1">
    <citation type="submission" date="2014-04" db="EMBL/GenBank/DDBJ databases">
        <authorList>
            <consortium name="DOE Joint Genome Institute"/>
            <person name="Kuo A."/>
            <person name="Zuccaro A."/>
            <person name="Kohler A."/>
            <person name="Nagy L.G."/>
            <person name="Floudas D."/>
            <person name="Copeland A."/>
            <person name="Barry K.W."/>
            <person name="Cichocki N."/>
            <person name="Veneault-Fourrey C."/>
            <person name="LaButti K."/>
            <person name="Lindquist E.A."/>
            <person name="Lipzen A."/>
            <person name="Lundell T."/>
            <person name="Morin E."/>
            <person name="Murat C."/>
            <person name="Sun H."/>
            <person name="Tunlid A."/>
            <person name="Henrissat B."/>
            <person name="Grigoriev I.V."/>
            <person name="Hibbett D.S."/>
            <person name="Martin F."/>
            <person name="Nordberg H.P."/>
            <person name="Cantor M.N."/>
            <person name="Hua S.X."/>
        </authorList>
    </citation>
    <scope>NUCLEOTIDE SEQUENCE [LARGE SCALE GENOMIC DNA]</scope>
    <source>
        <strain evidence="6 7">MAFF 305830</strain>
    </source>
</reference>
<protein>
    <submittedName>
        <fullName evidence="6">Uncharacterized protein</fullName>
    </submittedName>
</protein>
<dbReference type="Proteomes" id="UP000054097">
    <property type="component" value="Unassembled WGS sequence"/>
</dbReference>
<evidence type="ECO:0000313" key="6">
    <source>
        <dbReference type="EMBL" id="KIM19617.1"/>
    </source>
</evidence>
<dbReference type="GO" id="GO:0016020">
    <property type="term" value="C:membrane"/>
    <property type="evidence" value="ECO:0007669"/>
    <property type="project" value="UniProtKB-SubCell"/>
</dbReference>
<dbReference type="AlphaFoldDB" id="A0A0C2WPS2"/>
<evidence type="ECO:0000313" key="7">
    <source>
        <dbReference type="Proteomes" id="UP000054097"/>
    </source>
</evidence>
<evidence type="ECO:0000256" key="2">
    <source>
        <dbReference type="ARBA" id="ARBA00022481"/>
    </source>
</evidence>
<comment type="subcellular location">
    <subcellularLocation>
        <location evidence="1">Membrane</location>
    </subcellularLocation>
</comment>
<keyword evidence="2" id="KW-0488">Methylation</keyword>
<dbReference type="HOGENOM" id="CLU_041217_21_2_1"/>
<accession>A0A0C2WPS2</accession>
<dbReference type="SUPFAM" id="SSF52540">
    <property type="entry name" value="P-loop containing nucleoside triphosphate hydrolases"/>
    <property type="match status" value="1"/>
</dbReference>
<dbReference type="InterPro" id="IPR001806">
    <property type="entry name" value="Small_GTPase"/>
</dbReference>